<keyword evidence="12" id="KW-0511">Multifunctional enzyme</keyword>
<dbReference type="RefSeq" id="WP_221531207.1">
    <property type="nucleotide sequence ID" value="NZ_JAIGYP010000001.1"/>
</dbReference>
<dbReference type="InterPro" id="IPR023465">
    <property type="entry name" value="Riboflavin_kinase_dom_sf"/>
</dbReference>
<dbReference type="SUPFAM" id="SSF82114">
    <property type="entry name" value="Riboflavin kinase-like"/>
    <property type="match status" value="1"/>
</dbReference>
<evidence type="ECO:0000256" key="8">
    <source>
        <dbReference type="ARBA" id="ARBA00022741"/>
    </source>
</evidence>
<evidence type="ECO:0000256" key="10">
    <source>
        <dbReference type="ARBA" id="ARBA00022827"/>
    </source>
</evidence>
<evidence type="ECO:0000256" key="2">
    <source>
        <dbReference type="ARBA" id="ARBA00004726"/>
    </source>
</evidence>
<dbReference type="EC" id="2.7.1.26" evidence="15"/>
<dbReference type="InterPro" id="IPR014729">
    <property type="entry name" value="Rossmann-like_a/b/a_fold"/>
</dbReference>
<dbReference type="Pfam" id="PF06574">
    <property type="entry name" value="FAD_syn"/>
    <property type="match status" value="1"/>
</dbReference>
<evidence type="ECO:0000256" key="6">
    <source>
        <dbReference type="ARBA" id="ARBA00022679"/>
    </source>
</evidence>
<evidence type="ECO:0000256" key="14">
    <source>
        <dbReference type="ARBA" id="ARBA00049494"/>
    </source>
</evidence>
<comment type="pathway">
    <text evidence="2 15">Cofactor biosynthesis; FAD biosynthesis; FAD from FMN: step 1/1.</text>
</comment>
<gene>
    <name evidence="17" type="ORF">K4G57_00380</name>
</gene>
<dbReference type="PANTHER" id="PTHR22749">
    <property type="entry name" value="RIBOFLAVIN KINASE/FMN ADENYLYLTRANSFERASE"/>
    <property type="match status" value="1"/>
</dbReference>
<evidence type="ECO:0000256" key="13">
    <source>
        <dbReference type="ARBA" id="ARBA00047880"/>
    </source>
</evidence>
<evidence type="ECO:0000256" key="4">
    <source>
        <dbReference type="ARBA" id="ARBA00022630"/>
    </source>
</evidence>
<comment type="caution">
    <text evidence="17">The sequence shown here is derived from an EMBL/GenBank/DDBJ whole genome shotgun (WGS) entry which is preliminary data.</text>
</comment>
<sequence>MLSFLSLAKNSRLANSITSIAVGKFDGLHLGHQELLKKLDAHGAILCIEQDNGVLLPKKYRSFYVKYPMFYLQLEIVRDKNDKEFVGFLQSVLPNLKYIVVGYDFRFGKNRFYYPFDLSRYFKGEVIVVNEVFYKKLSVHSGLIKELLLNGNVKQASKLLGRLYGVRGGIIKGQGLGKRKLYATINIQNDGFLLPQEGVYAGFIQLGAQSAESKKYPAVIFVGNRLSTDKSFSIEGHLLGVEVEVKEREAEFYFARKIRNNRKFENLESLKEQICYDINEAYRILKVKHDG</sequence>
<dbReference type="Proteomes" id="UP000700059">
    <property type="component" value="Unassembled WGS sequence"/>
</dbReference>
<dbReference type="InterPro" id="IPR015865">
    <property type="entry name" value="Riboflavin_kinase_bac/euk"/>
</dbReference>
<comment type="pathway">
    <text evidence="3 15">Cofactor biosynthesis; FMN biosynthesis; FMN from riboflavin (ATP route): step 1/1.</text>
</comment>
<comment type="function">
    <text evidence="1">Catalyzes the phosphorylation of riboflavin to FMN followed by the adenylation of FMN to FAD.</text>
</comment>
<dbReference type="GO" id="GO:0003919">
    <property type="term" value="F:FMN adenylyltransferase activity"/>
    <property type="evidence" value="ECO:0007669"/>
    <property type="project" value="UniProtKB-EC"/>
</dbReference>
<dbReference type="Gene3D" id="3.40.50.620">
    <property type="entry name" value="HUPs"/>
    <property type="match status" value="2"/>
</dbReference>
<keyword evidence="9 15" id="KW-0418">Kinase</keyword>
<evidence type="ECO:0000313" key="18">
    <source>
        <dbReference type="Proteomes" id="UP000700059"/>
    </source>
</evidence>
<dbReference type="InterPro" id="IPR015864">
    <property type="entry name" value="FAD_synthase"/>
</dbReference>
<evidence type="ECO:0000256" key="11">
    <source>
        <dbReference type="ARBA" id="ARBA00022840"/>
    </source>
</evidence>
<keyword evidence="5 15" id="KW-0288">FMN</keyword>
<keyword evidence="8 15" id="KW-0547">Nucleotide-binding</keyword>
<evidence type="ECO:0000256" key="5">
    <source>
        <dbReference type="ARBA" id="ARBA00022643"/>
    </source>
</evidence>
<reference evidence="17 18" key="1">
    <citation type="submission" date="2021-08" db="EMBL/GenBank/DDBJ databases">
        <title>Helicobacter spp. isolated from feces of Anatolian Ground Squirrel (Spermophilus xanthoprymnus) in Turkey.</title>
        <authorList>
            <person name="Aydin F."/>
            <person name="Abay S."/>
            <person name="Kayman T."/>
            <person name="Karakaya E."/>
            <person name="Saticioglu I.B."/>
        </authorList>
    </citation>
    <scope>NUCLEOTIDE SEQUENCE [LARGE SCALE GENOMIC DNA]</scope>
    <source>
        <strain evidence="17 18">Faydin-H70</strain>
    </source>
</reference>
<organism evidence="17 18">
    <name type="scientific">Helicobacter turcicus</name>
    <dbReference type="NCBI Taxonomy" id="2867412"/>
    <lineage>
        <taxon>Bacteria</taxon>
        <taxon>Pseudomonadati</taxon>
        <taxon>Campylobacterota</taxon>
        <taxon>Epsilonproteobacteria</taxon>
        <taxon>Campylobacterales</taxon>
        <taxon>Helicobacteraceae</taxon>
        <taxon>Helicobacter</taxon>
    </lineage>
</organism>
<dbReference type="InterPro" id="IPR023468">
    <property type="entry name" value="Riboflavin_kinase"/>
</dbReference>
<protein>
    <recommendedName>
        <fullName evidence="15">Riboflavin biosynthesis protein</fullName>
    </recommendedName>
    <domain>
        <recommendedName>
            <fullName evidence="15">Riboflavin kinase</fullName>
            <ecNumber evidence="15">2.7.1.26</ecNumber>
        </recommendedName>
        <alternativeName>
            <fullName evidence="15">Flavokinase</fullName>
        </alternativeName>
    </domain>
    <domain>
        <recommendedName>
            <fullName evidence="15">FMN adenylyltransferase</fullName>
            <ecNumber evidence="15">2.7.7.2</ecNumber>
        </recommendedName>
        <alternativeName>
            <fullName evidence="15">FAD pyrophosphorylase</fullName>
        </alternativeName>
        <alternativeName>
            <fullName evidence="15">FAD synthase</fullName>
        </alternativeName>
    </domain>
</protein>
<proteinExistence type="inferred from homology"/>
<dbReference type="SUPFAM" id="SSF52374">
    <property type="entry name" value="Nucleotidylyl transferase"/>
    <property type="match status" value="1"/>
</dbReference>
<evidence type="ECO:0000256" key="3">
    <source>
        <dbReference type="ARBA" id="ARBA00005201"/>
    </source>
</evidence>
<comment type="similarity">
    <text evidence="15">Belongs to the ribF family.</text>
</comment>
<accession>A0ABS7JKL3</accession>
<evidence type="ECO:0000256" key="7">
    <source>
        <dbReference type="ARBA" id="ARBA00022695"/>
    </source>
</evidence>
<dbReference type="Pfam" id="PF01687">
    <property type="entry name" value="Flavokinase"/>
    <property type="match status" value="1"/>
</dbReference>
<evidence type="ECO:0000256" key="12">
    <source>
        <dbReference type="ARBA" id="ARBA00023268"/>
    </source>
</evidence>
<dbReference type="PIRSF" id="PIRSF004491">
    <property type="entry name" value="FAD_Synth"/>
    <property type="match status" value="1"/>
</dbReference>
<evidence type="ECO:0000256" key="9">
    <source>
        <dbReference type="ARBA" id="ARBA00022777"/>
    </source>
</evidence>
<keyword evidence="7 15" id="KW-0548">Nucleotidyltransferase</keyword>
<name>A0ABS7JKL3_9HELI</name>
<comment type="catalytic activity">
    <reaction evidence="14 15">
        <text>FMN + ATP + H(+) = FAD + diphosphate</text>
        <dbReference type="Rhea" id="RHEA:17237"/>
        <dbReference type="ChEBI" id="CHEBI:15378"/>
        <dbReference type="ChEBI" id="CHEBI:30616"/>
        <dbReference type="ChEBI" id="CHEBI:33019"/>
        <dbReference type="ChEBI" id="CHEBI:57692"/>
        <dbReference type="ChEBI" id="CHEBI:58210"/>
        <dbReference type="EC" id="2.7.7.2"/>
    </reaction>
</comment>
<dbReference type="Gene3D" id="2.40.30.30">
    <property type="entry name" value="Riboflavin kinase-like"/>
    <property type="match status" value="1"/>
</dbReference>
<dbReference type="GO" id="GO:0008531">
    <property type="term" value="F:riboflavin kinase activity"/>
    <property type="evidence" value="ECO:0007669"/>
    <property type="project" value="UniProtKB-EC"/>
</dbReference>
<dbReference type="PANTHER" id="PTHR22749:SF6">
    <property type="entry name" value="RIBOFLAVIN KINASE"/>
    <property type="match status" value="1"/>
</dbReference>
<dbReference type="SMART" id="SM00904">
    <property type="entry name" value="Flavokinase"/>
    <property type="match status" value="1"/>
</dbReference>
<comment type="catalytic activity">
    <reaction evidence="13 15">
        <text>riboflavin + ATP = FMN + ADP + H(+)</text>
        <dbReference type="Rhea" id="RHEA:14357"/>
        <dbReference type="ChEBI" id="CHEBI:15378"/>
        <dbReference type="ChEBI" id="CHEBI:30616"/>
        <dbReference type="ChEBI" id="CHEBI:57986"/>
        <dbReference type="ChEBI" id="CHEBI:58210"/>
        <dbReference type="ChEBI" id="CHEBI:456216"/>
        <dbReference type="EC" id="2.7.1.26"/>
    </reaction>
</comment>
<keyword evidence="6 15" id="KW-0808">Transferase</keyword>
<evidence type="ECO:0000256" key="15">
    <source>
        <dbReference type="PIRNR" id="PIRNR004491"/>
    </source>
</evidence>
<keyword evidence="18" id="KW-1185">Reference proteome</keyword>
<dbReference type="EC" id="2.7.7.2" evidence="15"/>
<evidence type="ECO:0000313" key="17">
    <source>
        <dbReference type="EMBL" id="MBX7489938.1"/>
    </source>
</evidence>
<evidence type="ECO:0000256" key="1">
    <source>
        <dbReference type="ARBA" id="ARBA00002121"/>
    </source>
</evidence>
<dbReference type="EMBL" id="JAIGYQ010000001">
    <property type="protein sequence ID" value="MBX7489938.1"/>
    <property type="molecule type" value="Genomic_DNA"/>
</dbReference>
<dbReference type="NCBIfam" id="NF004162">
    <property type="entry name" value="PRK05627.1-5"/>
    <property type="match status" value="1"/>
</dbReference>
<feature type="domain" description="Riboflavin kinase" evidence="16">
    <location>
        <begin position="159"/>
        <end position="286"/>
    </location>
</feature>
<keyword evidence="10 15" id="KW-0274">FAD</keyword>
<keyword evidence="4 15" id="KW-0285">Flavoprotein</keyword>
<dbReference type="InterPro" id="IPR002606">
    <property type="entry name" value="Riboflavin_kinase_bac"/>
</dbReference>
<evidence type="ECO:0000259" key="16">
    <source>
        <dbReference type="SMART" id="SM00904"/>
    </source>
</evidence>
<keyword evidence="11 15" id="KW-0067">ATP-binding</keyword>